<evidence type="ECO:0008006" key="2">
    <source>
        <dbReference type="Google" id="ProtNLM"/>
    </source>
</evidence>
<protein>
    <recommendedName>
        <fullName evidence="2">DNA-binding protein</fullName>
    </recommendedName>
</protein>
<gene>
    <name evidence="1" type="ORF">AB8Z38_17225</name>
</gene>
<accession>A0AB39XTS3</accession>
<organism evidence="1">
    <name type="scientific">Bradyrhizobium sp. LLZ17</name>
    <dbReference type="NCBI Taxonomy" id="3239388"/>
    <lineage>
        <taxon>Bacteria</taxon>
        <taxon>Pseudomonadati</taxon>
        <taxon>Pseudomonadota</taxon>
        <taxon>Alphaproteobacteria</taxon>
        <taxon>Hyphomicrobiales</taxon>
        <taxon>Nitrobacteraceae</taxon>
        <taxon>Bradyrhizobium</taxon>
    </lineage>
</organism>
<dbReference type="RefSeq" id="WP_369726229.1">
    <property type="nucleotide sequence ID" value="NZ_CP165734.1"/>
</dbReference>
<evidence type="ECO:0000313" key="1">
    <source>
        <dbReference type="EMBL" id="XDV60884.1"/>
    </source>
</evidence>
<proteinExistence type="predicted"/>
<reference evidence="1" key="1">
    <citation type="submission" date="2024-08" db="EMBL/GenBank/DDBJ databases">
        <authorList>
            <person name="Chaddad Z."/>
            <person name="Lamrabet M."/>
            <person name="Bouhnik O."/>
            <person name="Alami S."/>
            <person name="Wipf D."/>
            <person name="Courty P.E."/>
            <person name="Missbah El Idrissi M."/>
        </authorList>
    </citation>
    <scope>NUCLEOTIDE SEQUENCE</scope>
    <source>
        <strain evidence="1">LLZ17</strain>
    </source>
</reference>
<dbReference type="EMBL" id="CP165734">
    <property type="protein sequence ID" value="XDV60884.1"/>
    <property type="molecule type" value="Genomic_DNA"/>
</dbReference>
<name>A0AB39XTS3_9BRAD</name>
<sequence>MAYRPSGPVVTRSRQRSAQTEEIARKLEIVLAELASLRILLAAHGISSPRPLDEDYLTVQRFAVMNHISPEAVLSRIRRGKLRAEKRGGRWWVKCAVCTA</sequence>
<dbReference type="AlphaFoldDB" id="A0AB39XTS3"/>